<dbReference type="EMBL" id="AP025591">
    <property type="protein sequence ID" value="BDG04990.1"/>
    <property type="molecule type" value="Genomic_DNA"/>
</dbReference>
<gene>
    <name evidence="1" type="ORF">AMOR_39860</name>
</gene>
<dbReference type="Proteomes" id="UP001162891">
    <property type="component" value="Chromosome"/>
</dbReference>
<keyword evidence="2" id="KW-1185">Reference proteome</keyword>
<evidence type="ECO:0000313" key="1">
    <source>
        <dbReference type="EMBL" id="BDG04990.1"/>
    </source>
</evidence>
<protein>
    <submittedName>
        <fullName evidence="1">Uncharacterized protein</fullName>
    </submittedName>
</protein>
<proteinExistence type="predicted"/>
<evidence type="ECO:0000313" key="2">
    <source>
        <dbReference type="Proteomes" id="UP001162891"/>
    </source>
</evidence>
<name>A0ABM7WZT3_9BACT</name>
<accession>A0ABM7WZT3</accession>
<sequence length="127" mass="14267">MGSDESTRTPEERLKAILTYLAGEEFTKDLDTRYAKMSTSDLCVEALCGVMHEHGDYIVEDARREYEPKIERLFLAWLTDPASPRITHDLILTLAVACGLKGIFAHWVREITEHVASVNATLTITDA</sequence>
<organism evidence="1 2">
    <name type="scientific">Anaeromyxobacter oryzae</name>
    <dbReference type="NCBI Taxonomy" id="2918170"/>
    <lineage>
        <taxon>Bacteria</taxon>
        <taxon>Pseudomonadati</taxon>
        <taxon>Myxococcota</taxon>
        <taxon>Myxococcia</taxon>
        <taxon>Myxococcales</taxon>
        <taxon>Cystobacterineae</taxon>
        <taxon>Anaeromyxobacteraceae</taxon>
        <taxon>Anaeromyxobacter</taxon>
    </lineage>
</organism>
<reference evidence="2" key="1">
    <citation type="journal article" date="2022" name="Int. J. Syst. Evol. Microbiol.">
        <title>Anaeromyxobacter oryzae sp. nov., Anaeromyxobacter diazotrophicus sp. nov. and Anaeromyxobacter paludicola sp. nov., isolated from paddy soils.</title>
        <authorList>
            <person name="Itoh H."/>
            <person name="Xu Z."/>
            <person name="Mise K."/>
            <person name="Masuda Y."/>
            <person name="Ushijima N."/>
            <person name="Hayakawa C."/>
            <person name="Shiratori Y."/>
            <person name="Senoo K."/>
        </authorList>
    </citation>
    <scope>NUCLEOTIDE SEQUENCE [LARGE SCALE GENOMIC DNA]</scope>
    <source>
        <strain evidence="2">Red232</strain>
    </source>
</reference>
<dbReference type="RefSeq" id="WP_248353512.1">
    <property type="nucleotide sequence ID" value="NZ_AP025591.1"/>
</dbReference>